<dbReference type="Gene3D" id="3.40.630.30">
    <property type="match status" value="1"/>
</dbReference>
<dbReference type="SUPFAM" id="SSF55729">
    <property type="entry name" value="Acyl-CoA N-acyltransferases (Nat)"/>
    <property type="match status" value="1"/>
</dbReference>
<gene>
    <name evidence="2" type="ORF">BW247_02030</name>
</gene>
<dbReference type="InterPro" id="IPR000182">
    <property type="entry name" value="GNAT_dom"/>
</dbReference>
<feature type="domain" description="N-acetyltransferase" evidence="1">
    <location>
        <begin position="27"/>
        <end position="167"/>
    </location>
</feature>
<evidence type="ECO:0000313" key="2">
    <source>
        <dbReference type="EMBL" id="APZ42026.1"/>
    </source>
</evidence>
<dbReference type="KEGG" id="afy:BW247_02030"/>
<dbReference type="GO" id="GO:0016747">
    <property type="term" value="F:acyltransferase activity, transferring groups other than amino-acyl groups"/>
    <property type="evidence" value="ECO:0007669"/>
    <property type="project" value="InterPro"/>
</dbReference>
<dbReference type="Pfam" id="PF13673">
    <property type="entry name" value="Acetyltransf_10"/>
    <property type="match status" value="1"/>
</dbReference>
<dbReference type="CDD" id="cd04301">
    <property type="entry name" value="NAT_SF"/>
    <property type="match status" value="1"/>
</dbReference>
<protein>
    <recommendedName>
        <fullName evidence="1">N-acetyltransferase domain-containing protein</fullName>
    </recommendedName>
</protein>
<dbReference type="InterPro" id="IPR016181">
    <property type="entry name" value="Acyl_CoA_acyltransferase"/>
</dbReference>
<sequence length="168" mass="18417">MVSRMQSKLAIEVAQAELDDASAACEVLRRSISEVCGPDYVEISGFLEDWLKNKTPANVAQWIQSPDTYFVIARVPSIEVVAGVGCLSKAGEILLCYVVPEYLGQGVGRAILDALVRKAHLWGILRLTALSTVTARKFYARQGFEQCGAPILEDGHEIEFPMAMERAT</sequence>
<dbReference type="EMBL" id="CP019434">
    <property type="protein sequence ID" value="APZ42026.1"/>
    <property type="molecule type" value="Genomic_DNA"/>
</dbReference>
<organism evidence="2 3">
    <name type="scientific">Acidihalobacter ferrooxydans</name>
    <dbReference type="NCBI Taxonomy" id="1765967"/>
    <lineage>
        <taxon>Bacteria</taxon>
        <taxon>Pseudomonadati</taxon>
        <taxon>Pseudomonadota</taxon>
        <taxon>Gammaproteobacteria</taxon>
        <taxon>Chromatiales</taxon>
        <taxon>Ectothiorhodospiraceae</taxon>
        <taxon>Acidihalobacter</taxon>
    </lineage>
</organism>
<dbReference type="OrthoDB" id="143110at2"/>
<dbReference type="AlphaFoldDB" id="A0A1P8UDZ5"/>
<proteinExistence type="predicted"/>
<accession>A0A1P8UDZ5</accession>
<evidence type="ECO:0000313" key="3">
    <source>
        <dbReference type="Proteomes" id="UP000243807"/>
    </source>
</evidence>
<reference evidence="2 3" key="1">
    <citation type="submission" date="2017-01" db="EMBL/GenBank/DDBJ databases">
        <title>Draft sequence of Acidihalobacter ferrooxidans strain DSM 14175 (strain V8).</title>
        <authorList>
            <person name="Khaleque H.N."/>
            <person name="Ramsay J.P."/>
            <person name="Murphy R.J.T."/>
            <person name="Kaksonen A.H."/>
            <person name="Boxall N.J."/>
            <person name="Watkin E.L.J."/>
        </authorList>
    </citation>
    <scope>NUCLEOTIDE SEQUENCE [LARGE SCALE GENOMIC DNA]</scope>
    <source>
        <strain evidence="2 3">V8</strain>
    </source>
</reference>
<evidence type="ECO:0000259" key="1">
    <source>
        <dbReference type="PROSITE" id="PS51186"/>
    </source>
</evidence>
<dbReference type="STRING" id="1765967.BW247_02030"/>
<dbReference type="PROSITE" id="PS51186">
    <property type="entry name" value="GNAT"/>
    <property type="match status" value="1"/>
</dbReference>
<dbReference type="Proteomes" id="UP000243807">
    <property type="component" value="Chromosome"/>
</dbReference>
<keyword evidence="3" id="KW-1185">Reference proteome</keyword>
<name>A0A1P8UDZ5_9GAMM</name>